<dbReference type="SMART" id="SM00729">
    <property type="entry name" value="Elp3"/>
    <property type="match status" value="1"/>
</dbReference>
<dbReference type="SFLD" id="SFLDS00029">
    <property type="entry name" value="Radical_SAM"/>
    <property type="match status" value="1"/>
</dbReference>
<dbReference type="InterPro" id="IPR058240">
    <property type="entry name" value="rSAM_sf"/>
</dbReference>
<feature type="domain" description="Radical SAM core" evidence="8">
    <location>
        <begin position="1"/>
        <end position="215"/>
    </location>
</feature>
<dbReference type="InterPro" id="IPR006638">
    <property type="entry name" value="Elp3/MiaA/NifB-like_rSAM"/>
</dbReference>
<dbReference type="InterPro" id="IPR000385">
    <property type="entry name" value="MoaA_NifB_PqqE_Fe-S-bd_CS"/>
</dbReference>
<protein>
    <submittedName>
        <fullName evidence="9">Radical SAM protein</fullName>
    </submittedName>
</protein>
<evidence type="ECO:0000256" key="2">
    <source>
        <dbReference type="ARBA" id="ARBA00022485"/>
    </source>
</evidence>
<reference evidence="9 10" key="1">
    <citation type="journal article" date="2019" name="Int. J. Syst. Evol. Microbiol.">
        <title>The Global Catalogue of Microorganisms (GCM) 10K type strain sequencing project: providing services to taxonomists for standard genome sequencing and annotation.</title>
        <authorList>
            <consortium name="The Broad Institute Genomics Platform"/>
            <consortium name="The Broad Institute Genome Sequencing Center for Infectious Disease"/>
            <person name="Wu L."/>
            <person name="Ma J."/>
        </authorList>
    </citation>
    <scope>NUCLEOTIDE SEQUENCE [LARGE SCALE GENOMIC DNA]</scope>
    <source>
        <strain evidence="9 10">GX26</strain>
    </source>
</reference>
<evidence type="ECO:0000256" key="3">
    <source>
        <dbReference type="ARBA" id="ARBA00022691"/>
    </source>
</evidence>
<dbReference type="SUPFAM" id="SSF102114">
    <property type="entry name" value="Radical SAM enzymes"/>
    <property type="match status" value="1"/>
</dbReference>
<dbReference type="GO" id="GO:0032324">
    <property type="term" value="P:molybdopterin cofactor biosynthetic process"/>
    <property type="evidence" value="ECO:0007669"/>
    <property type="project" value="UniProtKB-ARBA"/>
</dbReference>
<dbReference type="AlphaFoldDB" id="A0ABD5VH25"/>
<dbReference type="RefSeq" id="WP_336351745.1">
    <property type="nucleotide sequence ID" value="NZ_JAZAQL010000004.1"/>
</dbReference>
<comment type="caution">
    <text evidence="9">The sequence shown here is derived from an EMBL/GenBank/DDBJ whole genome shotgun (WGS) entry which is preliminary data.</text>
</comment>
<comment type="cofactor">
    <cofactor evidence="1">
        <name>[4Fe-4S] cluster</name>
        <dbReference type="ChEBI" id="CHEBI:49883"/>
    </cofactor>
</comment>
<evidence type="ECO:0000256" key="1">
    <source>
        <dbReference type="ARBA" id="ARBA00001966"/>
    </source>
</evidence>
<proteinExistence type="predicted"/>
<gene>
    <name evidence="9" type="ORF">ACFQGB_18195</name>
</gene>
<sequence>MTEFSPLIEVTPECNLRCSYCYYTDQMDEFPDFQPEYIDLDVIEAVYESGWSQLGDRPSITGGEPFLHPDIEAIIRYLDAQGATPVVNSNLIPIREDQYGLLEDHVAQVNTSIDHVHAEQHDGQRGGFGAVIDTLEDLVDRDVDVRVTCVLTQNNYEDVGEIFDTLLELDVDGMFFQPAYIPHDDGDLAITDLPDAETHELLDALEPWAQEFDCQRNLEIMADSLLDGGIPEERCVMGESRFVLYHDGRVQPCFDRPDLAAGNVTDHPPRKVLDRVVDRGATIRNEECFNASCVCFFE</sequence>
<evidence type="ECO:0000313" key="9">
    <source>
        <dbReference type="EMBL" id="MFC6954802.1"/>
    </source>
</evidence>
<evidence type="ECO:0000256" key="6">
    <source>
        <dbReference type="ARBA" id="ARBA00023004"/>
    </source>
</evidence>
<evidence type="ECO:0000313" key="10">
    <source>
        <dbReference type="Proteomes" id="UP001596395"/>
    </source>
</evidence>
<keyword evidence="3" id="KW-0949">S-adenosyl-L-methionine</keyword>
<dbReference type="Pfam" id="PF04055">
    <property type="entry name" value="Radical_SAM"/>
    <property type="match status" value="1"/>
</dbReference>
<dbReference type="Gene3D" id="3.20.20.70">
    <property type="entry name" value="Aldolase class I"/>
    <property type="match status" value="1"/>
</dbReference>
<keyword evidence="5" id="KW-0560">Oxidoreductase</keyword>
<evidence type="ECO:0000256" key="5">
    <source>
        <dbReference type="ARBA" id="ARBA00023002"/>
    </source>
</evidence>
<dbReference type="CDD" id="cd01335">
    <property type="entry name" value="Radical_SAM"/>
    <property type="match status" value="1"/>
</dbReference>
<dbReference type="InterPro" id="IPR050377">
    <property type="entry name" value="Radical_SAM_PqqE_MftC-like"/>
</dbReference>
<dbReference type="GO" id="GO:0046872">
    <property type="term" value="F:metal ion binding"/>
    <property type="evidence" value="ECO:0007669"/>
    <property type="project" value="UniProtKB-KW"/>
</dbReference>
<dbReference type="PANTHER" id="PTHR11228">
    <property type="entry name" value="RADICAL SAM DOMAIN PROTEIN"/>
    <property type="match status" value="1"/>
</dbReference>
<dbReference type="InterPro" id="IPR007197">
    <property type="entry name" value="rSAM"/>
</dbReference>
<evidence type="ECO:0000259" key="8">
    <source>
        <dbReference type="PROSITE" id="PS51918"/>
    </source>
</evidence>
<keyword evidence="10" id="KW-1185">Reference proteome</keyword>
<dbReference type="GO" id="GO:0016491">
    <property type="term" value="F:oxidoreductase activity"/>
    <property type="evidence" value="ECO:0007669"/>
    <property type="project" value="UniProtKB-KW"/>
</dbReference>
<dbReference type="GO" id="GO:0051539">
    <property type="term" value="F:4 iron, 4 sulfur cluster binding"/>
    <property type="evidence" value="ECO:0007669"/>
    <property type="project" value="UniProtKB-KW"/>
</dbReference>
<name>A0ABD5VH25_9EURY</name>
<keyword evidence="4" id="KW-0479">Metal-binding</keyword>
<dbReference type="PROSITE" id="PS51918">
    <property type="entry name" value="RADICAL_SAM"/>
    <property type="match status" value="1"/>
</dbReference>
<dbReference type="PROSITE" id="PS01305">
    <property type="entry name" value="MOAA_NIFB_PQQE"/>
    <property type="match status" value="1"/>
</dbReference>
<dbReference type="SFLD" id="SFLDG01067">
    <property type="entry name" value="SPASM/twitch_domain_containing"/>
    <property type="match status" value="1"/>
</dbReference>
<evidence type="ECO:0000256" key="7">
    <source>
        <dbReference type="ARBA" id="ARBA00023014"/>
    </source>
</evidence>
<accession>A0ABD5VH25</accession>
<organism evidence="9 10">
    <name type="scientific">Halorubellus litoreus</name>
    <dbReference type="NCBI Taxonomy" id="755308"/>
    <lineage>
        <taxon>Archaea</taxon>
        <taxon>Methanobacteriati</taxon>
        <taxon>Methanobacteriota</taxon>
        <taxon>Stenosarchaea group</taxon>
        <taxon>Halobacteria</taxon>
        <taxon>Halobacteriales</taxon>
        <taxon>Halorubellaceae</taxon>
        <taxon>Halorubellus</taxon>
    </lineage>
</organism>
<keyword evidence="7" id="KW-0411">Iron-sulfur</keyword>
<keyword evidence="6" id="KW-0408">Iron</keyword>
<evidence type="ECO:0000256" key="4">
    <source>
        <dbReference type="ARBA" id="ARBA00022723"/>
    </source>
</evidence>
<dbReference type="InterPro" id="IPR013785">
    <property type="entry name" value="Aldolase_TIM"/>
</dbReference>
<dbReference type="Proteomes" id="UP001596395">
    <property type="component" value="Unassembled WGS sequence"/>
</dbReference>
<dbReference type="PANTHER" id="PTHR11228:SF7">
    <property type="entry name" value="PQQA PEPTIDE CYCLASE"/>
    <property type="match status" value="1"/>
</dbReference>
<dbReference type="EMBL" id="JBHSXN010000004">
    <property type="protein sequence ID" value="MFC6954802.1"/>
    <property type="molecule type" value="Genomic_DNA"/>
</dbReference>
<keyword evidence="2" id="KW-0004">4Fe-4S</keyword>